<accession>A0A2S6ICL3</accession>
<sequence>MAEHFGIFAAQWVDEDGENLDPLPVLDERLLRRRLAELGADLGEEDGEGGWLHGTVSYDLLLCRGSDGQLRMMDGAISYLSPTGTSTSDARAVFTGLYDLAGELGARLWLTGGVVMPEPQSKADIEEWIREAGDVP</sequence>
<name>A0A2S6ICL3_9ACTN</name>
<protein>
    <submittedName>
        <fullName evidence="1">Uncharacterized protein</fullName>
    </submittedName>
</protein>
<proteinExistence type="predicted"/>
<dbReference type="OrthoDB" id="8195871at2"/>
<evidence type="ECO:0000313" key="1">
    <source>
        <dbReference type="EMBL" id="PPK91964.1"/>
    </source>
</evidence>
<dbReference type="EMBL" id="PTJD01000018">
    <property type="protein sequence ID" value="PPK91964.1"/>
    <property type="molecule type" value="Genomic_DNA"/>
</dbReference>
<keyword evidence="2" id="KW-1185">Reference proteome</keyword>
<dbReference type="Proteomes" id="UP000239485">
    <property type="component" value="Unassembled WGS sequence"/>
</dbReference>
<dbReference type="RefSeq" id="WP_104435382.1">
    <property type="nucleotide sequence ID" value="NZ_PTJD01000018.1"/>
</dbReference>
<evidence type="ECO:0000313" key="2">
    <source>
        <dbReference type="Proteomes" id="UP000239485"/>
    </source>
</evidence>
<gene>
    <name evidence="1" type="ORF">CLV92_1183</name>
</gene>
<comment type="caution">
    <text evidence="1">The sequence shown here is derived from an EMBL/GenBank/DDBJ whole genome shotgun (WGS) entry which is preliminary data.</text>
</comment>
<organism evidence="1 2">
    <name type="scientific">Kineococcus xinjiangensis</name>
    <dbReference type="NCBI Taxonomy" id="512762"/>
    <lineage>
        <taxon>Bacteria</taxon>
        <taxon>Bacillati</taxon>
        <taxon>Actinomycetota</taxon>
        <taxon>Actinomycetes</taxon>
        <taxon>Kineosporiales</taxon>
        <taxon>Kineosporiaceae</taxon>
        <taxon>Kineococcus</taxon>
    </lineage>
</organism>
<dbReference type="AlphaFoldDB" id="A0A2S6ICL3"/>
<reference evidence="1 2" key="1">
    <citation type="submission" date="2018-02" db="EMBL/GenBank/DDBJ databases">
        <title>Genomic Encyclopedia of Archaeal and Bacterial Type Strains, Phase II (KMG-II): from individual species to whole genera.</title>
        <authorList>
            <person name="Goeker M."/>
        </authorList>
    </citation>
    <scope>NUCLEOTIDE SEQUENCE [LARGE SCALE GENOMIC DNA]</scope>
    <source>
        <strain evidence="1 2">DSM 22857</strain>
    </source>
</reference>